<evidence type="ECO:0000259" key="2">
    <source>
        <dbReference type="Pfam" id="PF01789"/>
    </source>
</evidence>
<sequence>MALSFVLAPTLRPQTATGSAGAARQAPRQGRPETAEARGGRILMQVACAGAGMAKAGRVLRRRGAVLSLLPAAAWAEEGLTKIGNDQFSIELPAGFSWNEKFILAKTHLYERSVTASDPYGKWKVGLTIDEVFANSLSEVGSANVVADRIAAIERQKDGNFETDVLNAKEAPAGDIPTYLIEYRCDTSRGFNHFLVRVALQKGRLYTVTSQAPEEQWKKLEEPTRGSFESFRLAV</sequence>
<reference evidence="3" key="1">
    <citation type="submission" date="2023-08" db="EMBL/GenBank/DDBJ databases">
        <authorList>
            <person name="Chen Y."/>
            <person name="Shah S."/>
            <person name="Dougan E. K."/>
            <person name="Thang M."/>
            <person name="Chan C."/>
        </authorList>
    </citation>
    <scope>NUCLEOTIDE SEQUENCE</scope>
</reference>
<dbReference type="EMBL" id="CAUJNA010002791">
    <property type="protein sequence ID" value="CAJ1394298.1"/>
    <property type="molecule type" value="Genomic_DNA"/>
</dbReference>
<protein>
    <recommendedName>
        <fullName evidence="2">PsbP C-terminal domain-containing protein</fullName>
    </recommendedName>
</protein>
<gene>
    <name evidence="3" type="ORF">EVOR1521_LOCUS18986</name>
</gene>
<name>A0AA36N9K2_9DINO</name>
<dbReference type="GO" id="GO:0019898">
    <property type="term" value="C:extrinsic component of membrane"/>
    <property type="evidence" value="ECO:0007669"/>
    <property type="project" value="InterPro"/>
</dbReference>
<feature type="region of interest" description="Disordered" evidence="1">
    <location>
        <begin position="16"/>
        <end position="36"/>
    </location>
</feature>
<evidence type="ECO:0000313" key="3">
    <source>
        <dbReference type="EMBL" id="CAJ1394298.1"/>
    </source>
</evidence>
<organism evidence="3 4">
    <name type="scientific">Effrenium voratum</name>
    <dbReference type="NCBI Taxonomy" id="2562239"/>
    <lineage>
        <taxon>Eukaryota</taxon>
        <taxon>Sar</taxon>
        <taxon>Alveolata</taxon>
        <taxon>Dinophyceae</taxon>
        <taxon>Suessiales</taxon>
        <taxon>Symbiodiniaceae</taxon>
        <taxon>Effrenium</taxon>
    </lineage>
</organism>
<feature type="compositionally biased region" description="Low complexity" evidence="1">
    <location>
        <begin position="20"/>
        <end position="29"/>
    </location>
</feature>
<dbReference type="AlphaFoldDB" id="A0AA36N9K2"/>
<dbReference type="PANTHER" id="PTHR31407">
    <property type="match status" value="1"/>
</dbReference>
<accession>A0AA36N9K2</accession>
<dbReference type="PANTHER" id="PTHR31407:SF16">
    <property type="entry name" value="PSBP DOMAIN-CONTAINING PROTEIN 7, CHLOROPLASTIC"/>
    <property type="match status" value="1"/>
</dbReference>
<comment type="caution">
    <text evidence="3">The sequence shown here is derived from an EMBL/GenBank/DDBJ whole genome shotgun (WGS) entry which is preliminary data.</text>
</comment>
<keyword evidence="4" id="KW-1185">Reference proteome</keyword>
<proteinExistence type="predicted"/>
<dbReference type="GO" id="GO:0015979">
    <property type="term" value="P:photosynthesis"/>
    <property type="evidence" value="ECO:0007669"/>
    <property type="project" value="InterPro"/>
</dbReference>
<feature type="domain" description="PsbP C-terminal" evidence="2">
    <location>
        <begin position="85"/>
        <end position="232"/>
    </location>
</feature>
<dbReference type="InterPro" id="IPR002683">
    <property type="entry name" value="PsbP_C"/>
</dbReference>
<dbReference type="Gene3D" id="3.40.1000.10">
    <property type="entry name" value="Mog1/PsbP, alpha/beta/alpha sandwich"/>
    <property type="match status" value="1"/>
</dbReference>
<dbReference type="SUPFAM" id="SSF55724">
    <property type="entry name" value="Mog1p/PsbP-like"/>
    <property type="match status" value="1"/>
</dbReference>
<dbReference type="GO" id="GO:0005509">
    <property type="term" value="F:calcium ion binding"/>
    <property type="evidence" value="ECO:0007669"/>
    <property type="project" value="InterPro"/>
</dbReference>
<evidence type="ECO:0000256" key="1">
    <source>
        <dbReference type="SAM" id="MobiDB-lite"/>
    </source>
</evidence>
<dbReference type="GO" id="GO:0009523">
    <property type="term" value="C:photosystem II"/>
    <property type="evidence" value="ECO:0007669"/>
    <property type="project" value="InterPro"/>
</dbReference>
<dbReference type="Pfam" id="PF01789">
    <property type="entry name" value="PsbP"/>
    <property type="match status" value="1"/>
</dbReference>
<dbReference type="Proteomes" id="UP001178507">
    <property type="component" value="Unassembled WGS sequence"/>
</dbReference>
<evidence type="ECO:0000313" key="4">
    <source>
        <dbReference type="Proteomes" id="UP001178507"/>
    </source>
</evidence>
<dbReference type="InterPro" id="IPR016123">
    <property type="entry name" value="Mog1/PsbP_a/b/a-sand"/>
</dbReference>